<evidence type="ECO:0008006" key="4">
    <source>
        <dbReference type="Google" id="ProtNLM"/>
    </source>
</evidence>
<sequence>MELLILSLLIFLLVGGLLAFTLGGGQSTTKTPAAQSIAYPPGFSPRLAFKEKYGDTGIAYDENQKSICILQPEAHLSQIISYQNILAVALFEDNALIAKSVRGDEPGKQLLNQILTENIKPLFQDPTEQQDGQQQHSPAGTSSTLQLRVLVNNREHPVHQINFLNMEAKKGGVIYNEAMGHGKNWQDLLSHLIRMAGKPIPSSAQPPSKVSAPSSQPNPETAVTEPA</sequence>
<dbReference type="Proteomes" id="UP001250932">
    <property type="component" value="Unassembled WGS sequence"/>
</dbReference>
<dbReference type="EMBL" id="JAQOUE010000001">
    <property type="protein sequence ID" value="MDT7041614.1"/>
    <property type="molecule type" value="Genomic_DNA"/>
</dbReference>
<name>A0ABU3K5C3_9BACT</name>
<keyword evidence="3" id="KW-1185">Reference proteome</keyword>
<evidence type="ECO:0000313" key="3">
    <source>
        <dbReference type="Proteomes" id="UP001250932"/>
    </source>
</evidence>
<evidence type="ECO:0000313" key="2">
    <source>
        <dbReference type="EMBL" id="MDT7041614.1"/>
    </source>
</evidence>
<comment type="caution">
    <text evidence="2">The sequence shown here is derived from an EMBL/GenBank/DDBJ whole genome shotgun (WGS) entry which is preliminary data.</text>
</comment>
<feature type="compositionally biased region" description="Polar residues" evidence="1">
    <location>
        <begin position="202"/>
        <end position="221"/>
    </location>
</feature>
<accession>A0ABU3K5C3</accession>
<organism evidence="2 3">
    <name type="scientific">Candidatus Nitronereus thalassa</name>
    <dbReference type="NCBI Taxonomy" id="3020898"/>
    <lineage>
        <taxon>Bacteria</taxon>
        <taxon>Pseudomonadati</taxon>
        <taxon>Nitrospirota</taxon>
        <taxon>Nitrospiria</taxon>
        <taxon>Nitrospirales</taxon>
        <taxon>Nitrospiraceae</taxon>
        <taxon>Candidatus Nitronereus</taxon>
    </lineage>
</organism>
<feature type="region of interest" description="Disordered" evidence="1">
    <location>
        <begin position="198"/>
        <end position="227"/>
    </location>
</feature>
<proteinExistence type="predicted"/>
<dbReference type="RefSeq" id="WP_313831963.1">
    <property type="nucleotide sequence ID" value="NZ_JAQOUE010000001.1"/>
</dbReference>
<gene>
    <name evidence="2" type="ORF">PPG34_04580</name>
</gene>
<protein>
    <recommendedName>
        <fullName evidence="4">DUF1795 domain-containing protein</fullName>
    </recommendedName>
</protein>
<evidence type="ECO:0000256" key="1">
    <source>
        <dbReference type="SAM" id="MobiDB-lite"/>
    </source>
</evidence>
<reference evidence="2 3" key="1">
    <citation type="journal article" date="2023" name="ISME J.">
        <title>Cultivation and genomic characterization of novel and ubiquitous marine nitrite-oxidizing bacteria from the Nitrospirales.</title>
        <authorList>
            <person name="Mueller A.J."/>
            <person name="Daebeler A."/>
            <person name="Herbold C.W."/>
            <person name="Kirkegaard R.H."/>
            <person name="Daims H."/>
        </authorList>
    </citation>
    <scope>NUCLEOTIDE SEQUENCE [LARGE SCALE GENOMIC DNA]</scope>
    <source>
        <strain evidence="2 3">EB</strain>
    </source>
</reference>